<feature type="transmembrane region" description="Helical" evidence="1">
    <location>
        <begin position="403"/>
        <end position="421"/>
    </location>
</feature>
<organism evidence="2 3">
    <name type="scientific">Halarchaeum grantii</name>
    <dbReference type="NCBI Taxonomy" id="1193105"/>
    <lineage>
        <taxon>Archaea</taxon>
        <taxon>Methanobacteriati</taxon>
        <taxon>Methanobacteriota</taxon>
        <taxon>Stenosarchaea group</taxon>
        <taxon>Halobacteria</taxon>
        <taxon>Halobacteriales</taxon>
        <taxon>Halobacteriaceae</taxon>
    </lineage>
</organism>
<dbReference type="InterPro" id="IPR036927">
    <property type="entry name" value="Cyt_c_oxase-like_su1_sf"/>
</dbReference>
<keyword evidence="3" id="KW-1185">Reference proteome</keyword>
<dbReference type="OrthoDB" id="145655at2157"/>
<name>A0A830F5W3_9EURY</name>
<feature type="transmembrane region" description="Helical" evidence="1">
    <location>
        <begin position="20"/>
        <end position="38"/>
    </location>
</feature>
<comment type="caution">
    <text evidence="2">The sequence shown here is derived from an EMBL/GenBank/DDBJ whole genome shotgun (WGS) entry which is preliminary data.</text>
</comment>
<feature type="transmembrane region" description="Helical" evidence="1">
    <location>
        <begin position="286"/>
        <end position="305"/>
    </location>
</feature>
<dbReference type="EMBL" id="BMPF01000005">
    <property type="protein sequence ID" value="GGL42267.1"/>
    <property type="molecule type" value="Genomic_DNA"/>
</dbReference>
<dbReference type="Proteomes" id="UP000628840">
    <property type="component" value="Unassembled WGS sequence"/>
</dbReference>
<keyword evidence="1" id="KW-0812">Transmembrane</keyword>
<dbReference type="SUPFAM" id="SSF81442">
    <property type="entry name" value="Cytochrome c oxidase subunit I-like"/>
    <property type="match status" value="1"/>
</dbReference>
<protein>
    <submittedName>
        <fullName evidence="2">Uncharacterized protein</fullName>
    </submittedName>
</protein>
<feature type="transmembrane region" description="Helical" evidence="1">
    <location>
        <begin position="188"/>
        <end position="208"/>
    </location>
</feature>
<sequence>MLPGNLDVDTDVQPPMRLPLGHFVVALGALCVAVLVGLTRGDALFAPAAGLAHVHLVLVGWICLTIAGAMTQFVPVWSGVRLHSTRLAGAQLALLAGGLTGFAAALLTGAFAPLPAFAAAMLLGFWVFVYNIARTLARARPFDVTERHFAYALASFLAVSALGVSLAVGFTHPDLLSVSRVALRGSHVALALFGAVLCTVFGALYQLVPMFAQSDLDALDRRLQRLEEAVYPLGVALLAAGRLVEVAPLARLGGLLVVGGVLAVAVVLARRLAAATVSWGPMLRRYAVLPVAMGAWAAWTLPVWLARPLAYDAAVGAPGSFSLLVLGVVGFVVLGTLYHVVPFIVWVHRYSDRLGFEAVPTIDDLYVARVANVDFALLLAGTGLLVLDAAVSLPAPLGRAGDALVAGGVALAVANLLLVVWRHAVAPAVGARLGSLAGE</sequence>
<feature type="transmembrane region" description="Helical" evidence="1">
    <location>
        <begin position="325"/>
        <end position="347"/>
    </location>
</feature>
<feature type="transmembrane region" description="Helical" evidence="1">
    <location>
        <begin position="149"/>
        <end position="168"/>
    </location>
</feature>
<accession>A0A830F5W3</accession>
<reference evidence="2 3" key="1">
    <citation type="journal article" date="2019" name="Int. J. Syst. Evol. Microbiol.">
        <title>The Global Catalogue of Microorganisms (GCM) 10K type strain sequencing project: providing services to taxonomists for standard genome sequencing and annotation.</title>
        <authorList>
            <consortium name="The Broad Institute Genomics Platform"/>
            <consortium name="The Broad Institute Genome Sequencing Center for Infectious Disease"/>
            <person name="Wu L."/>
            <person name="Ma J."/>
        </authorList>
    </citation>
    <scope>NUCLEOTIDE SEQUENCE [LARGE SCALE GENOMIC DNA]</scope>
    <source>
        <strain evidence="2 3">JCM 19585</strain>
    </source>
</reference>
<feature type="transmembrane region" description="Helical" evidence="1">
    <location>
        <begin position="117"/>
        <end position="137"/>
    </location>
</feature>
<keyword evidence="1" id="KW-0472">Membrane</keyword>
<evidence type="ECO:0000313" key="2">
    <source>
        <dbReference type="EMBL" id="GGL42267.1"/>
    </source>
</evidence>
<dbReference type="Gene3D" id="1.20.210.10">
    <property type="entry name" value="Cytochrome c oxidase-like, subunit I domain"/>
    <property type="match status" value="1"/>
</dbReference>
<gene>
    <name evidence="2" type="ORF">GCM10009037_27270</name>
</gene>
<feature type="transmembrane region" description="Helical" evidence="1">
    <location>
        <begin position="255"/>
        <end position="274"/>
    </location>
</feature>
<feature type="transmembrane region" description="Helical" evidence="1">
    <location>
        <begin position="375"/>
        <end position="397"/>
    </location>
</feature>
<feature type="transmembrane region" description="Helical" evidence="1">
    <location>
        <begin position="229"/>
        <end position="249"/>
    </location>
</feature>
<proteinExistence type="predicted"/>
<evidence type="ECO:0000313" key="3">
    <source>
        <dbReference type="Proteomes" id="UP000628840"/>
    </source>
</evidence>
<feature type="transmembrane region" description="Helical" evidence="1">
    <location>
        <begin position="58"/>
        <end position="80"/>
    </location>
</feature>
<keyword evidence="1" id="KW-1133">Transmembrane helix</keyword>
<evidence type="ECO:0000256" key="1">
    <source>
        <dbReference type="SAM" id="Phobius"/>
    </source>
</evidence>
<dbReference type="RefSeq" id="WP_188884233.1">
    <property type="nucleotide sequence ID" value="NZ_BMPF01000005.1"/>
</dbReference>
<dbReference type="AlphaFoldDB" id="A0A830F5W3"/>